<evidence type="ECO:0008006" key="3">
    <source>
        <dbReference type="Google" id="ProtNLM"/>
    </source>
</evidence>
<evidence type="ECO:0000313" key="1">
    <source>
        <dbReference type="EMBL" id="KAA8549748.1"/>
    </source>
</evidence>
<protein>
    <recommendedName>
        <fullName evidence="3">PB1 domain-containing protein</fullName>
    </recommendedName>
</protein>
<gene>
    <name evidence="1" type="ORF">F0562_001234</name>
</gene>
<organism evidence="1 2">
    <name type="scientific">Nyssa sinensis</name>
    <dbReference type="NCBI Taxonomy" id="561372"/>
    <lineage>
        <taxon>Eukaryota</taxon>
        <taxon>Viridiplantae</taxon>
        <taxon>Streptophyta</taxon>
        <taxon>Embryophyta</taxon>
        <taxon>Tracheophyta</taxon>
        <taxon>Spermatophyta</taxon>
        <taxon>Magnoliopsida</taxon>
        <taxon>eudicotyledons</taxon>
        <taxon>Gunneridae</taxon>
        <taxon>Pentapetalae</taxon>
        <taxon>asterids</taxon>
        <taxon>Cornales</taxon>
        <taxon>Nyssaceae</taxon>
        <taxon>Nyssa</taxon>
    </lineage>
</organism>
<dbReference type="Proteomes" id="UP000325577">
    <property type="component" value="Linkage Group LG0"/>
</dbReference>
<sequence length="117" mass="12958">MGLGSAMTDETIANGVASEAVDRTVAEITGKEDFDVGTEHDLRGDWRCNQRRNSVSIVRLREKSKEKSAVGLGMTLAITRLCQFPDSESINEDDPLVLFTSDDTVQCMINKYEKLES</sequence>
<evidence type="ECO:0000313" key="2">
    <source>
        <dbReference type="Proteomes" id="UP000325577"/>
    </source>
</evidence>
<proteinExistence type="predicted"/>
<dbReference type="EMBL" id="CM018031">
    <property type="protein sequence ID" value="KAA8549748.1"/>
    <property type="molecule type" value="Genomic_DNA"/>
</dbReference>
<name>A0A5J5C387_9ASTE</name>
<reference evidence="1 2" key="1">
    <citation type="submission" date="2019-09" db="EMBL/GenBank/DDBJ databases">
        <title>A chromosome-level genome assembly of the Chinese tupelo Nyssa sinensis.</title>
        <authorList>
            <person name="Yang X."/>
            <person name="Kang M."/>
            <person name="Yang Y."/>
            <person name="Xiong H."/>
            <person name="Wang M."/>
            <person name="Zhang Z."/>
            <person name="Wang Z."/>
            <person name="Wu H."/>
            <person name="Ma T."/>
            <person name="Liu J."/>
            <person name="Xi Z."/>
        </authorList>
    </citation>
    <scope>NUCLEOTIDE SEQUENCE [LARGE SCALE GENOMIC DNA]</scope>
    <source>
        <strain evidence="1">J267</strain>
        <tissue evidence="1">Leaf</tissue>
    </source>
</reference>
<keyword evidence="2" id="KW-1185">Reference proteome</keyword>
<dbReference type="AlphaFoldDB" id="A0A5J5C387"/>
<accession>A0A5J5C387</accession>